<evidence type="ECO:0000256" key="8">
    <source>
        <dbReference type="SAM" id="MobiDB-lite"/>
    </source>
</evidence>
<dbReference type="Proteomes" id="UP000694866">
    <property type="component" value="Unplaced"/>
</dbReference>
<dbReference type="GO" id="GO:0006364">
    <property type="term" value="P:rRNA processing"/>
    <property type="evidence" value="ECO:0007669"/>
    <property type="project" value="UniProtKB-KW"/>
</dbReference>
<evidence type="ECO:0000313" key="9">
    <source>
        <dbReference type="Proteomes" id="UP000694866"/>
    </source>
</evidence>
<feature type="compositionally biased region" description="Basic residues" evidence="8">
    <location>
        <begin position="616"/>
        <end position="639"/>
    </location>
</feature>
<evidence type="ECO:0000256" key="2">
    <source>
        <dbReference type="ARBA" id="ARBA00022517"/>
    </source>
</evidence>
<comment type="similarity">
    <text evidence="6 7">Belongs to the MPP10 family.</text>
</comment>
<dbReference type="OrthoDB" id="445326at2759"/>
<feature type="region of interest" description="Disordered" evidence="8">
    <location>
        <begin position="512"/>
        <end position="580"/>
    </location>
</feature>
<keyword evidence="2 7" id="KW-0690">Ribosome biogenesis</keyword>
<feature type="compositionally biased region" description="Basic and acidic residues" evidence="8">
    <location>
        <begin position="267"/>
        <end position="280"/>
    </location>
</feature>
<dbReference type="KEGG" id="fas:105269771"/>
<keyword evidence="4 7" id="KW-0539">Nucleus</keyword>
<feature type="compositionally biased region" description="Acidic residues" evidence="8">
    <location>
        <begin position="194"/>
        <end position="219"/>
    </location>
</feature>
<accession>A0A9R1TG63</accession>
<organism evidence="9 10">
    <name type="scientific">Fopius arisanus</name>
    <dbReference type="NCBI Taxonomy" id="64838"/>
    <lineage>
        <taxon>Eukaryota</taxon>
        <taxon>Metazoa</taxon>
        <taxon>Ecdysozoa</taxon>
        <taxon>Arthropoda</taxon>
        <taxon>Hexapoda</taxon>
        <taxon>Insecta</taxon>
        <taxon>Pterygota</taxon>
        <taxon>Neoptera</taxon>
        <taxon>Endopterygota</taxon>
        <taxon>Hymenoptera</taxon>
        <taxon>Apocrita</taxon>
        <taxon>Ichneumonoidea</taxon>
        <taxon>Braconidae</taxon>
        <taxon>Opiinae</taxon>
        <taxon>Fopius</taxon>
    </lineage>
</organism>
<feature type="compositionally biased region" description="Basic and acidic residues" evidence="8">
    <location>
        <begin position="176"/>
        <end position="188"/>
    </location>
</feature>
<dbReference type="AlphaFoldDB" id="A0A9R1TG63"/>
<evidence type="ECO:0000313" key="10">
    <source>
        <dbReference type="RefSeq" id="XP_011308580.1"/>
    </source>
</evidence>
<protein>
    <recommendedName>
        <fullName evidence="7">U3 small nucleolar ribonucleoprotein protein MPP10</fullName>
    </recommendedName>
</protein>
<feature type="region of interest" description="Disordered" evidence="8">
    <location>
        <begin position="108"/>
        <end position="161"/>
    </location>
</feature>
<feature type="compositionally biased region" description="Acidic residues" evidence="8">
    <location>
        <begin position="233"/>
        <end position="246"/>
    </location>
</feature>
<gene>
    <name evidence="10" type="primary">LOC105269771</name>
</gene>
<evidence type="ECO:0000256" key="4">
    <source>
        <dbReference type="ARBA" id="ARBA00023242"/>
    </source>
</evidence>
<dbReference type="PIRSF" id="PIRSF017300">
    <property type="entry name" value="snoRNP_Mpp10"/>
    <property type="match status" value="1"/>
</dbReference>
<comment type="subcellular location">
    <subcellularLocation>
        <location evidence="1 7">Nucleus</location>
        <location evidence="1 7">Nucleolus</location>
    </subcellularLocation>
</comment>
<keyword evidence="9" id="KW-1185">Reference proteome</keyword>
<evidence type="ECO:0000256" key="1">
    <source>
        <dbReference type="ARBA" id="ARBA00004604"/>
    </source>
</evidence>
<feature type="region of interest" description="Disordered" evidence="8">
    <location>
        <begin position="611"/>
        <end position="639"/>
    </location>
</feature>
<feature type="compositionally biased region" description="Basic residues" evidence="8">
    <location>
        <begin position="151"/>
        <end position="160"/>
    </location>
</feature>
<feature type="compositionally biased region" description="Basic residues" evidence="8">
    <location>
        <begin position="559"/>
        <end position="570"/>
    </location>
</feature>
<keyword evidence="3 7" id="KW-0698">rRNA processing</keyword>
<comment type="function">
    <text evidence="7">Involved in nucleolar processing of pre-18S ribosomal RNA.</text>
</comment>
<dbReference type="PANTHER" id="PTHR17039">
    <property type="entry name" value="U3 SMALL NUCLEOLAR RIBONUCLEOPROTEIN PROTEIN MPP10"/>
    <property type="match status" value="1"/>
</dbReference>
<dbReference type="GO" id="GO:0034457">
    <property type="term" value="C:Mpp10 complex"/>
    <property type="evidence" value="ECO:0007669"/>
    <property type="project" value="UniProtKB-UniRule"/>
</dbReference>
<evidence type="ECO:0000256" key="5">
    <source>
        <dbReference type="ARBA" id="ARBA00023274"/>
    </source>
</evidence>
<keyword evidence="5 7" id="KW-0687">Ribonucleoprotein</keyword>
<dbReference type="GO" id="GO:0032040">
    <property type="term" value="C:small-subunit processome"/>
    <property type="evidence" value="ECO:0007669"/>
    <property type="project" value="TreeGrafter"/>
</dbReference>
<dbReference type="GeneID" id="105269771"/>
<feature type="compositionally biased region" description="Basic and acidic residues" evidence="8">
    <location>
        <begin position="512"/>
        <end position="528"/>
    </location>
</feature>
<reference evidence="10" key="1">
    <citation type="submission" date="2025-08" db="UniProtKB">
        <authorList>
            <consortium name="RefSeq"/>
        </authorList>
    </citation>
    <scope>IDENTIFICATION</scope>
    <source>
        <strain evidence="10">USDA-PBARC FA_bdor</strain>
        <tissue evidence="10">Whole organism</tissue>
    </source>
</reference>
<feature type="region of interest" description="Disordered" evidence="8">
    <location>
        <begin position="176"/>
        <end position="311"/>
    </location>
</feature>
<feature type="compositionally biased region" description="Acidic residues" evidence="8">
    <location>
        <begin position="117"/>
        <end position="145"/>
    </location>
</feature>
<dbReference type="Pfam" id="PF04006">
    <property type="entry name" value="Mpp10"/>
    <property type="match status" value="1"/>
</dbReference>
<dbReference type="GO" id="GO:0005732">
    <property type="term" value="C:sno(s)RNA-containing ribonucleoprotein complex"/>
    <property type="evidence" value="ECO:0007669"/>
    <property type="project" value="UniProtKB-UniRule"/>
</dbReference>
<evidence type="ECO:0000256" key="6">
    <source>
        <dbReference type="ARBA" id="ARBA00029455"/>
    </source>
</evidence>
<evidence type="ECO:0000256" key="7">
    <source>
        <dbReference type="PIRNR" id="PIRNR017300"/>
    </source>
</evidence>
<name>A0A9R1TG63_9HYME</name>
<feature type="compositionally biased region" description="Basic and acidic residues" evidence="8">
    <location>
        <begin position="537"/>
        <end position="558"/>
    </location>
</feature>
<dbReference type="PANTHER" id="PTHR17039:SF0">
    <property type="entry name" value="U3 SMALL NUCLEOLAR RIBONUCLEOPROTEIN PROTEIN MPP10"/>
    <property type="match status" value="1"/>
</dbReference>
<proteinExistence type="inferred from homology"/>
<dbReference type="RefSeq" id="XP_011308580.1">
    <property type="nucleotide sequence ID" value="XM_011310278.1"/>
</dbReference>
<evidence type="ECO:0000256" key="3">
    <source>
        <dbReference type="ARBA" id="ARBA00022552"/>
    </source>
</evidence>
<sequence>MDALKNVIQVVESSTKKVENYLSAQNNVAAELQRSTKLLYDFTINESKRKTAALPELVIQDFDEEQIWQQLELQNEAELTNFLTGVSRVLAGTNQLKLPVSLSTPEALSPVNIHAEENEENSGEPEEMLEGNESDSDDMDVDIDMDGNLNRGKKPRKISKKSSIVDDKFFKLEELDEYLTKEEKKESKINPNSDESESDDEPVDLFNDDSGMEEDDDDEAKMMKYAGFFDSPESGDEHEDDDDEANESVIHSDNEDNGSEGSGNHKIKTDDGKKKSDGKRVKFNLTNDSDDSESIENPNPESEQTSTLEARQERLQKRIKELEDQALAEKPWQLKGEVTASSRPQNSLLEEYVEFDITSRPAPIITEQTSLNLEDIIKQRIKDKAWDDVEKKFKPVEAPLEYKKKLVMDQEKSQKSLAQIYEDAYLKQKEAISGDVEEREEEEPKEHTKIKELMHSLFAKLDALSNFHYTPKAAQPELKIISNIPAINMEEVAPVATSDAALLAPEEVKNKPRGDIIGKSERTKTDMKRARRKKKIAQHEKQRADEKKEKTLGDLLEMKRKKFMKNKKSSKNVQDSAIKKLTKDRNISTINEASQRVPKSSTAFFTQLQDEVSSHIKSKTNKPTKKKEKTSHSAIKLKL</sequence>
<dbReference type="InterPro" id="IPR012173">
    <property type="entry name" value="Mpp10"/>
</dbReference>